<proteinExistence type="predicted"/>
<accession>A6DT70</accession>
<dbReference type="PANTHER" id="PTHR44051:SF8">
    <property type="entry name" value="GLUTATHIONE S-TRANSFERASE GSTA"/>
    <property type="match status" value="1"/>
</dbReference>
<dbReference type="Gene3D" id="3.40.30.10">
    <property type="entry name" value="Glutaredoxin"/>
    <property type="match status" value="1"/>
</dbReference>
<dbReference type="OrthoDB" id="9797500at2"/>
<protein>
    <submittedName>
        <fullName evidence="3">Glutathione S-transferase-like protein</fullName>
    </submittedName>
</protein>
<dbReference type="SUPFAM" id="SSF47616">
    <property type="entry name" value="GST C-terminal domain-like"/>
    <property type="match status" value="1"/>
</dbReference>
<gene>
    <name evidence="3" type="ORF">LNTAR_24496</name>
</gene>
<name>A6DT70_9BACT</name>
<dbReference type="InterPro" id="IPR034345">
    <property type="entry name" value="Gtt2-like_N"/>
</dbReference>
<dbReference type="SFLD" id="SFLDS00019">
    <property type="entry name" value="Glutathione_Transferase_(cytos"/>
    <property type="match status" value="1"/>
</dbReference>
<dbReference type="SFLD" id="SFLDG00358">
    <property type="entry name" value="Main_(cytGST)"/>
    <property type="match status" value="1"/>
</dbReference>
<dbReference type="AlphaFoldDB" id="A6DT70"/>
<dbReference type="CDD" id="cd03051">
    <property type="entry name" value="GST_N_GTT2_like"/>
    <property type="match status" value="1"/>
</dbReference>
<organism evidence="3 4">
    <name type="scientific">Lentisphaera araneosa HTCC2155</name>
    <dbReference type="NCBI Taxonomy" id="313628"/>
    <lineage>
        <taxon>Bacteria</taxon>
        <taxon>Pseudomonadati</taxon>
        <taxon>Lentisphaerota</taxon>
        <taxon>Lentisphaeria</taxon>
        <taxon>Lentisphaerales</taxon>
        <taxon>Lentisphaeraceae</taxon>
        <taxon>Lentisphaera</taxon>
    </lineage>
</organism>
<comment type="caution">
    <text evidence="3">The sequence shown here is derived from an EMBL/GenBank/DDBJ whole genome shotgun (WGS) entry which is preliminary data.</text>
</comment>
<dbReference type="PANTHER" id="PTHR44051">
    <property type="entry name" value="GLUTATHIONE S-TRANSFERASE-RELATED"/>
    <property type="match status" value="1"/>
</dbReference>
<dbReference type="Gene3D" id="1.20.1050.10">
    <property type="match status" value="1"/>
</dbReference>
<dbReference type="InterPro" id="IPR036249">
    <property type="entry name" value="Thioredoxin-like_sf"/>
</dbReference>
<reference evidence="3 4" key="1">
    <citation type="journal article" date="2010" name="J. Bacteriol.">
        <title>Genome sequence of Lentisphaera araneosa HTCC2155T, the type species of the order Lentisphaerales in the phylum Lentisphaerae.</title>
        <authorList>
            <person name="Thrash J.C."/>
            <person name="Cho J.C."/>
            <person name="Vergin K.L."/>
            <person name="Morris R.M."/>
            <person name="Giovannoni S.J."/>
        </authorList>
    </citation>
    <scope>NUCLEOTIDE SEQUENCE [LARGE SCALE GENOMIC DNA]</scope>
    <source>
        <strain evidence="3 4">HTCC2155</strain>
    </source>
</reference>
<dbReference type="eggNOG" id="COG0625">
    <property type="taxonomic scope" value="Bacteria"/>
</dbReference>
<feature type="domain" description="GST C-terminal" evidence="2">
    <location>
        <begin position="88"/>
        <end position="204"/>
    </location>
</feature>
<keyword evidence="4" id="KW-1185">Reference proteome</keyword>
<dbReference type="RefSeq" id="WP_007281019.1">
    <property type="nucleotide sequence ID" value="NZ_ABCK01000035.1"/>
</dbReference>
<dbReference type="Pfam" id="PF13409">
    <property type="entry name" value="GST_N_2"/>
    <property type="match status" value="1"/>
</dbReference>
<dbReference type="InterPro" id="IPR010987">
    <property type="entry name" value="Glutathione-S-Trfase_C-like"/>
</dbReference>
<dbReference type="GO" id="GO:0016740">
    <property type="term" value="F:transferase activity"/>
    <property type="evidence" value="ECO:0007669"/>
    <property type="project" value="UniProtKB-KW"/>
</dbReference>
<dbReference type="STRING" id="313628.LNTAR_24496"/>
<sequence>MKLYHTQIAPNARRARIFIAEKGLLENLELITVKLGDGEHKSADFLAKNPYATVPVLELDDGSFITESHSISRYFESLSSGIKLFGETAKEQATIDMWQRRAELGVLFSTGQYFHHATQGIGDDRYRNNEWGLHQQSQLLLHLAIMEKQLQHNPFLAGEIYSIADITLLCSLDFALHLNLLTLNDYPKLSRWHQEVSQRPSSAA</sequence>
<evidence type="ECO:0000313" key="3">
    <source>
        <dbReference type="EMBL" id="EDM25143.1"/>
    </source>
</evidence>
<dbReference type="Pfam" id="PF00043">
    <property type="entry name" value="GST_C"/>
    <property type="match status" value="1"/>
</dbReference>
<dbReference type="EMBL" id="ABCK01000035">
    <property type="protein sequence ID" value="EDM25143.1"/>
    <property type="molecule type" value="Genomic_DNA"/>
</dbReference>
<evidence type="ECO:0000259" key="2">
    <source>
        <dbReference type="PROSITE" id="PS50405"/>
    </source>
</evidence>
<dbReference type="Proteomes" id="UP000004947">
    <property type="component" value="Unassembled WGS sequence"/>
</dbReference>
<dbReference type="PROSITE" id="PS50404">
    <property type="entry name" value="GST_NTER"/>
    <property type="match status" value="1"/>
</dbReference>
<evidence type="ECO:0000313" key="4">
    <source>
        <dbReference type="Proteomes" id="UP000004947"/>
    </source>
</evidence>
<feature type="domain" description="GST N-terminal" evidence="1">
    <location>
        <begin position="1"/>
        <end position="83"/>
    </location>
</feature>
<dbReference type="InterPro" id="IPR004045">
    <property type="entry name" value="Glutathione_S-Trfase_N"/>
</dbReference>
<dbReference type="SUPFAM" id="SSF52833">
    <property type="entry name" value="Thioredoxin-like"/>
    <property type="match status" value="1"/>
</dbReference>
<dbReference type="InterPro" id="IPR040079">
    <property type="entry name" value="Glutathione_S-Trfase"/>
</dbReference>
<dbReference type="PROSITE" id="PS50405">
    <property type="entry name" value="GST_CTER"/>
    <property type="match status" value="1"/>
</dbReference>
<evidence type="ECO:0000259" key="1">
    <source>
        <dbReference type="PROSITE" id="PS50404"/>
    </source>
</evidence>
<keyword evidence="3" id="KW-0808">Transferase</keyword>
<dbReference type="InterPro" id="IPR004046">
    <property type="entry name" value="GST_C"/>
</dbReference>
<dbReference type="InterPro" id="IPR036282">
    <property type="entry name" value="Glutathione-S-Trfase_C_sf"/>
</dbReference>